<dbReference type="AlphaFoldDB" id="A0A183BCT2"/>
<sequence length="129" mass="14973">LYMHGRVYQNTQISRWDDEYDDPESSSSKEIEQLTEMLTEALKNVSETFFSAFEIVRMELFNVCSSVGARVTFNIEAPKFPWEEIDAVFEEINHKIFDIGLRLCSSGKLTFLRIGDADTLWGIRKQTHL</sequence>
<name>A0A183BCT2_9TREM</name>
<organism evidence="1">
    <name type="scientific">Echinostoma caproni</name>
    <dbReference type="NCBI Taxonomy" id="27848"/>
    <lineage>
        <taxon>Eukaryota</taxon>
        <taxon>Metazoa</taxon>
        <taxon>Spiralia</taxon>
        <taxon>Lophotrochozoa</taxon>
        <taxon>Platyhelminthes</taxon>
        <taxon>Trematoda</taxon>
        <taxon>Digenea</taxon>
        <taxon>Plagiorchiida</taxon>
        <taxon>Echinostomata</taxon>
        <taxon>Echinostomatoidea</taxon>
        <taxon>Echinostomatidae</taxon>
        <taxon>Echinostoma</taxon>
    </lineage>
</organism>
<protein>
    <submittedName>
        <fullName evidence="1">Cell division protein ZipA</fullName>
    </submittedName>
</protein>
<evidence type="ECO:0000313" key="1">
    <source>
        <dbReference type="WBParaSite" id="ECPE_0001706101-mRNA-1"/>
    </source>
</evidence>
<accession>A0A183BCT2</accession>
<dbReference type="WBParaSite" id="ECPE_0001706101-mRNA-1">
    <property type="protein sequence ID" value="ECPE_0001706101-mRNA-1"/>
    <property type="gene ID" value="ECPE_0001706101"/>
</dbReference>
<reference evidence="1" key="1">
    <citation type="submission" date="2016-06" db="UniProtKB">
        <authorList>
            <consortium name="WormBaseParasite"/>
        </authorList>
    </citation>
    <scope>IDENTIFICATION</scope>
</reference>
<proteinExistence type="predicted"/>